<feature type="repeat" description="WD" evidence="3">
    <location>
        <begin position="723"/>
        <end position="759"/>
    </location>
</feature>
<accession>A0ABX1NNB4</accession>
<dbReference type="Pfam" id="PF00400">
    <property type="entry name" value="WD40"/>
    <property type="match status" value="11"/>
</dbReference>
<keyword evidence="1 3" id="KW-0853">WD repeat</keyword>
<dbReference type="Gene3D" id="2.130.10.10">
    <property type="entry name" value="YVTN repeat-like/Quinoprotein amine dehydrogenase"/>
    <property type="match status" value="5"/>
</dbReference>
<feature type="repeat" description="WD" evidence="3">
    <location>
        <begin position="674"/>
        <end position="715"/>
    </location>
</feature>
<dbReference type="PANTHER" id="PTHR22847">
    <property type="entry name" value="WD40 REPEAT PROTEIN"/>
    <property type="match status" value="1"/>
</dbReference>
<dbReference type="InterPro" id="IPR001680">
    <property type="entry name" value="WD40_rpt"/>
</dbReference>
<dbReference type="InterPro" id="IPR049052">
    <property type="entry name" value="nSTAND1"/>
</dbReference>
<dbReference type="PROSITE" id="PS50294">
    <property type="entry name" value="WD_REPEATS_REGION"/>
    <property type="match status" value="10"/>
</dbReference>
<gene>
    <name evidence="6" type="ORF">GPA27_25775</name>
</gene>
<dbReference type="SUPFAM" id="SSF50978">
    <property type="entry name" value="WD40 repeat-like"/>
    <property type="match status" value="1"/>
</dbReference>
<dbReference type="PANTHER" id="PTHR22847:SF637">
    <property type="entry name" value="WD REPEAT DOMAIN 5B"/>
    <property type="match status" value="1"/>
</dbReference>
<dbReference type="PROSITE" id="PS00678">
    <property type="entry name" value="WD_REPEATS_1"/>
    <property type="match status" value="7"/>
</dbReference>
<evidence type="ECO:0000313" key="6">
    <source>
        <dbReference type="EMBL" id="NMG00797.1"/>
    </source>
</evidence>
<evidence type="ECO:0000256" key="2">
    <source>
        <dbReference type="ARBA" id="ARBA00022737"/>
    </source>
</evidence>
<dbReference type="SUPFAM" id="SSF101908">
    <property type="entry name" value="Putative isomerase YbhE"/>
    <property type="match status" value="1"/>
</dbReference>
<dbReference type="Pfam" id="PF20703">
    <property type="entry name" value="nSTAND1"/>
    <property type="match status" value="1"/>
</dbReference>
<dbReference type="InterPro" id="IPR015943">
    <property type="entry name" value="WD40/YVTN_repeat-like_dom_sf"/>
</dbReference>
<sequence length="1168" mass="125408">MSVAILEMPRAVCSAIRSTPATDSARARSGLDAHNPWPGLAAYDEASQAYFHGREDAAESLLRLIRVAPVTALYGKSGQGKSSLLQAGVFPLLRAEHYLPVYVRLDFSEHAPCPPLEQAARRLEEEIARIGAECPPRAPGEGLWQFLHRRDLEIWSADNYPLIPVLVLDQFEELFSRSGSDRERIRAVFDELADLIENRIPTELATALGERERRAVLDINAQPYRIVLSFREDFLPELESWKDKVPTLLRNRLRLLPMTRAEAIGATERAGTAVLGEGVAAKIVDFVAPTDLEANGGAADVEPVLLSLCCTRLNRRRVHDGRIDATLVTSAGGDILRGFFAEALEGMPERVADFIETHLIQGEHYRGSYPREAALAEGHLTEQELATLTDHHHLLRIDQQQGVARIELIHDRLVGVVRQTRDERLARAREHRARNVSRRRLQRVAGALLAGLLGLAGWFAWTANRLSSDADHWFREAVDLSRTADQQTLRATALRLAADAQNMFAGALPEGGDRALLQALAADSLANDNTAVGASLLAGWARHRERKLMVMEDTVVALAFTGDGRGIISSGADHVLRIRDVQSGQTMGPVLAGHAEWVWMVAVSADGRRIVSGSEDTTLRLWDAESGRELLRARHPTGVNNVAISPDGRLLASASWDRDVRVWNAANGKLLALLHGAKAPVSALAFDRTGRHLVTGSADGRLRLWDARTGRDAGRRFAARGGAQAHGGNVASVTFSPDGRRIVSGGADGRVRIWDVTEGLPLCELKGHSGAVMGVAISPDGRLVVSGGWDGSLRAWDAHTCRAQGSAIAAHPGGVMKVAFSPDGKLLASGGADKTLRMWDAKVVQGLATPLAQSGSRPATLVMSADGRLVAAAVGRTRISLWDARSGEHVAALVADGATPLVALALSADGRRITGGGKDGVVRLWDRDSGRVLGQISTGTTSPIASLALSPDGRLLATGSRDKTARLWDTATGEHIRSFAGHRNPILSLAFSPDGRRIAAGSQDGSLRVWDAESGKTLVGPLEGHTGGVTSIAFSADGLTLGSGSWDNSLRLWDAASGDPLGPPLRGHADSLVGVGFDADGRQIVSVDKDGNLRLWPAPASWRQEICAKLNHNMSERQWQTWVSSSIPYQCQCPGLPIESEGSDANSAPPRCPAEGAASFRNGIGDTR</sequence>
<feature type="domain" description="Novel STAND NTPase 1" evidence="5">
    <location>
        <begin position="36"/>
        <end position="268"/>
    </location>
</feature>
<dbReference type="SMART" id="SM00320">
    <property type="entry name" value="WD40"/>
    <property type="match status" value="12"/>
</dbReference>
<proteinExistence type="predicted"/>
<keyword evidence="2" id="KW-0677">Repeat</keyword>
<dbReference type="Proteomes" id="UP000634522">
    <property type="component" value="Unassembled WGS sequence"/>
</dbReference>
<feature type="repeat" description="WD" evidence="3">
    <location>
        <begin position="1022"/>
        <end position="1063"/>
    </location>
</feature>
<keyword evidence="7" id="KW-1185">Reference proteome</keyword>
<name>A0ABX1NNB4_9RHOO</name>
<organism evidence="6 7">
    <name type="scientific">Aromatoleum toluolicum</name>
    <dbReference type="NCBI Taxonomy" id="90060"/>
    <lineage>
        <taxon>Bacteria</taxon>
        <taxon>Pseudomonadati</taxon>
        <taxon>Pseudomonadota</taxon>
        <taxon>Betaproteobacteria</taxon>
        <taxon>Rhodocyclales</taxon>
        <taxon>Rhodocyclaceae</taxon>
        <taxon>Aromatoleum</taxon>
    </lineage>
</organism>
<feature type="repeat" description="WD" evidence="3">
    <location>
        <begin position="1065"/>
        <end position="1096"/>
    </location>
</feature>
<feature type="repeat" description="WD" evidence="3">
    <location>
        <begin position="632"/>
        <end position="673"/>
    </location>
</feature>
<evidence type="ECO:0000313" key="7">
    <source>
        <dbReference type="Proteomes" id="UP000634522"/>
    </source>
</evidence>
<dbReference type="RefSeq" id="WP_169143308.1">
    <property type="nucleotide sequence ID" value="NZ_WTVS01000100.1"/>
</dbReference>
<dbReference type="InterPro" id="IPR020472">
    <property type="entry name" value="WD40_PAC1"/>
</dbReference>
<feature type="repeat" description="WD" evidence="3">
    <location>
        <begin position="765"/>
        <end position="797"/>
    </location>
</feature>
<dbReference type="InterPro" id="IPR027417">
    <property type="entry name" value="P-loop_NTPase"/>
</dbReference>
<dbReference type="InterPro" id="IPR036322">
    <property type="entry name" value="WD40_repeat_dom_sf"/>
</dbReference>
<dbReference type="Gene3D" id="3.40.50.300">
    <property type="entry name" value="P-loop containing nucleotide triphosphate hydrolases"/>
    <property type="match status" value="1"/>
</dbReference>
<reference evidence="6 7" key="1">
    <citation type="submission" date="2019-12" db="EMBL/GenBank/DDBJ databases">
        <title>Comparative genomics gives insights into the taxonomy of the Azoarcus-Aromatoleum group and reveals separate origins of nif in the plant-associated Azoarcus and non-plant-associated Aromatoleum sub-groups.</title>
        <authorList>
            <person name="Lafos M."/>
            <person name="Maluk M."/>
            <person name="Batista M."/>
            <person name="Junghare M."/>
            <person name="Carmona M."/>
            <person name="Faoro H."/>
            <person name="Cruz L.M."/>
            <person name="Battistoni F."/>
            <person name="De Souza E."/>
            <person name="Pedrosa F."/>
            <person name="Chen W.-M."/>
            <person name="Poole P.S."/>
            <person name="Dixon R.A."/>
            <person name="James E.K."/>
        </authorList>
    </citation>
    <scope>NUCLEOTIDE SEQUENCE [LARGE SCALE GENOMIC DNA]</scope>
    <source>
        <strain evidence="6 7">T</strain>
    </source>
</reference>
<feature type="repeat" description="WD" evidence="3">
    <location>
        <begin position="979"/>
        <end position="1020"/>
    </location>
</feature>
<feature type="repeat" description="WD" evidence="3">
    <location>
        <begin position="591"/>
        <end position="632"/>
    </location>
</feature>
<evidence type="ECO:0000256" key="3">
    <source>
        <dbReference type="PROSITE-ProRule" id="PRU00221"/>
    </source>
</evidence>
<protein>
    <submittedName>
        <fullName evidence="6">PQQ-binding-like beta-propeller repeat protein</fullName>
    </submittedName>
</protein>
<feature type="repeat" description="WD" evidence="3">
    <location>
        <begin position="894"/>
        <end position="935"/>
    </location>
</feature>
<evidence type="ECO:0000256" key="4">
    <source>
        <dbReference type="SAM" id="MobiDB-lite"/>
    </source>
</evidence>
<feature type="repeat" description="WD" evidence="3">
    <location>
        <begin position="937"/>
        <end position="978"/>
    </location>
</feature>
<evidence type="ECO:0000256" key="1">
    <source>
        <dbReference type="ARBA" id="ARBA00022574"/>
    </source>
</evidence>
<dbReference type="InterPro" id="IPR019775">
    <property type="entry name" value="WD40_repeat_CS"/>
</dbReference>
<dbReference type="EMBL" id="WTVS01000100">
    <property type="protein sequence ID" value="NMG00797.1"/>
    <property type="molecule type" value="Genomic_DNA"/>
</dbReference>
<dbReference type="CDD" id="cd00200">
    <property type="entry name" value="WD40"/>
    <property type="match status" value="2"/>
</dbReference>
<feature type="repeat" description="WD" evidence="3">
    <location>
        <begin position="808"/>
        <end position="849"/>
    </location>
</feature>
<dbReference type="PROSITE" id="PS50082">
    <property type="entry name" value="WD_REPEATS_2"/>
    <property type="match status" value="11"/>
</dbReference>
<dbReference type="PRINTS" id="PR00320">
    <property type="entry name" value="GPROTEINBRPT"/>
</dbReference>
<feature type="region of interest" description="Disordered" evidence="4">
    <location>
        <begin position="1140"/>
        <end position="1168"/>
    </location>
</feature>
<dbReference type="SUPFAM" id="SSF52540">
    <property type="entry name" value="P-loop containing nucleoside triphosphate hydrolases"/>
    <property type="match status" value="1"/>
</dbReference>
<evidence type="ECO:0000259" key="5">
    <source>
        <dbReference type="Pfam" id="PF20703"/>
    </source>
</evidence>
<comment type="caution">
    <text evidence="6">The sequence shown here is derived from an EMBL/GenBank/DDBJ whole genome shotgun (WGS) entry which is preliminary data.</text>
</comment>